<dbReference type="InterPro" id="IPR036047">
    <property type="entry name" value="F-box-like_dom_sf"/>
</dbReference>
<reference evidence="4" key="1">
    <citation type="journal article" date="2019" name="Sci. Rep.">
        <title>Draft genome of Tanacetum cinerariifolium, the natural source of mosquito coil.</title>
        <authorList>
            <person name="Yamashiro T."/>
            <person name="Shiraishi A."/>
            <person name="Satake H."/>
            <person name="Nakayama K."/>
        </authorList>
    </citation>
    <scope>NUCLEOTIDE SEQUENCE</scope>
</reference>
<organism evidence="4">
    <name type="scientific">Tanacetum cinerariifolium</name>
    <name type="common">Dalmatian daisy</name>
    <name type="synonym">Chrysanthemum cinerariifolium</name>
    <dbReference type="NCBI Taxonomy" id="118510"/>
    <lineage>
        <taxon>Eukaryota</taxon>
        <taxon>Viridiplantae</taxon>
        <taxon>Streptophyta</taxon>
        <taxon>Embryophyta</taxon>
        <taxon>Tracheophyta</taxon>
        <taxon>Spermatophyta</taxon>
        <taxon>Magnoliopsida</taxon>
        <taxon>eudicotyledons</taxon>
        <taxon>Gunneridae</taxon>
        <taxon>Pentapetalae</taxon>
        <taxon>asterids</taxon>
        <taxon>campanulids</taxon>
        <taxon>Asterales</taxon>
        <taxon>Asteraceae</taxon>
        <taxon>Asteroideae</taxon>
        <taxon>Anthemideae</taxon>
        <taxon>Anthemidinae</taxon>
        <taxon>Tanacetum</taxon>
    </lineage>
</organism>
<dbReference type="SUPFAM" id="SSF56672">
    <property type="entry name" value="DNA/RNA polymerases"/>
    <property type="match status" value="1"/>
</dbReference>
<dbReference type="AlphaFoldDB" id="A0A699I0G9"/>
<dbReference type="Pfam" id="PF00646">
    <property type="entry name" value="F-box"/>
    <property type="match status" value="1"/>
</dbReference>
<dbReference type="InterPro" id="IPR050796">
    <property type="entry name" value="SCF_F-box_component"/>
</dbReference>
<evidence type="ECO:0000313" key="4">
    <source>
        <dbReference type="EMBL" id="GEZ06191.1"/>
    </source>
</evidence>
<dbReference type="NCBIfam" id="TIGR01640">
    <property type="entry name" value="F_box_assoc_1"/>
    <property type="match status" value="1"/>
</dbReference>
<evidence type="ECO:0000259" key="1">
    <source>
        <dbReference type="Pfam" id="PF00646"/>
    </source>
</evidence>
<gene>
    <name evidence="4" type="ORF">Tci_478164</name>
</gene>
<feature type="domain" description="F-box associated beta-propeller type 1" evidence="3">
    <location>
        <begin position="391"/>
        <end position="518"/>
    </location>
</feature>
<dbReference type="InterPro" id="IPR006527">
    <property type="entry name" value="F-box-assoc_dom_typ1"/>
</dbReference>
<dbReference type="Pfam" id="PF07727">
    <property type="entry name" value="RVT_2"/>
    <property type="match status" value="1"/>
</dbReference>
<protein>
    <recommendedName>
        <fullName evidence="5">F-box domain-containing protein</fullName>
    </recommendedName>
</protein>
<dbReference type="SUPFAM" id="SSF81383">
    <property type="entry name" value="F-box domain"/>
    <property type="match status" value="1"/>
</dbReference>
<dbReference type="EMBL" id="BKCJ010236907">
    <property type="protein sequence ID" value="GEZ06191.1"/>
    <property type="molecule type" value="Genomic_DNA"/>
</dbReference>
<dbReference type="CDD" id="cd09272">
    <property type="entry name" value="RNase_HI_RT_Ty1"/>
    <property type="match status" value="1"/>
</dbReference>
<sequence length="598" mass="68746">MWLFCHKFLANGALSRYKARLVTNGSMQVEGVDVDETFSLVVKPGTIQTVLSLAISRHWPVHQLDVKNAFLHGDLAETVYMHRPLGFWDPEHPNYIIESLHREFSMTDFCALNYFLDISVTRDSFGMFLSQRKYAMEILEHAHMVGCNLSRTPVDTESKLGDGGTLVCLYMHDPREPHFSVLKRILLAEAEYRGVANAVAETCWIRNLLRELHTHLSFVTLVCCDNVSDVYLSSNPVQHQRIKHIEIDIYFVRDLVATRQLPAKSLIRFRCVSKQWKSLIDSSEFIKNYQSMNDPHILVRYNVRQYDDEIDGYISIIDEYVSIIDNDTFHQHMYSMTVPLSVQTLERGRISRKSVSVLLEPRIRLGTGWVGFGVCPETCDPKLVKIDKVKGILEVHVYTLSTRAWKKVSVKSQYKSCRLKYHKGVCVKGFIYWLERDDRPPPFGNESYSIVSFNLSNDEFGKVCLPRSLQLSECLELSKWNECLTVMDIVDADSYNTSLNYWVMKGDGVSQSFTIMFHIEPMFPKYYTIFELRKNGEAIIETRSANKADADPILQVYDPCSGHVNDIRIPLSGHDDIGETESFFSISSYIETLLLLDQ</sequence>
<feature type="domain" description="F-box" evidence="1">
    <location>
        <begin position="260"/>
        <end position="287"/>
    </location>
</feature>
<evidence type="ECO:0000259" key="2">
    <source>
        <dbReference type="Pfam" id="PF07727"/>
    </source>
</evidence>
<dbReference type="Pfam" id="PF07734">
    <property type="entry name" value="FBA_1"/>
    <property type="match status" value="1"/>
</dbReference>
<feature type="domain" description="Reverse transcriptase Ty1/copia-type" evidence="2">
    <location>
        <begin position="2"/>
        <end position="92"/>
    </location>
</feature>
<accession>A0A699I0G9</accession>
<dbReference type="InterPro" id="IPR001810">
    <property type="entry name" value="F-box_dom"/>
</dbReference>
<evidence type="ECO:0008006" key="5">
    <source>
        <dbReference type="Google" id="ProtNLM"/>
    </source>
</evidence>
<dbReference type="PANTHER" id="PTHR31672:SF10">
    <property type="entry name" value="F-BOX DOMAIN-CONTAINING PROTEIN"/>
    <property type="match status" value="1"/>
</dbReference>
<proteinExistence type="predicted"/>
<dbReference type="PANTHER" id="PTHR31672">
    <property type="entry name" value="BNACNNG10540D PROTEIN"/>
    <property type="match status" value="1"/>
</dbReference>
<evidence type="ECO:0000259" key="3">
    <source>
        <dbReference type="Pfam" id="PF07734"/>
    </source>
</evidence>
<dbReference type="InterPro" id="IPR013103">
    <property type="entry name" value="RVT_2"/>
</dbReference>
<dbReference type="InterPro" id="IPR043502">
    <property type="entry name" value="DNA/RNA_pol_sf"/>
</dbReference>
<name>A0A699I0G9_TANCI</name>
<comment type="caution">
    <text evidence="4">The sequence shown here is derived from an EMBL/GenBank/DDBJ whole genome shotgun (WGS) entry which is preliminary data.</text>
</comment>
<dbReference type="InterPro" id="IPR017451">
    <property type="entry name" value="F-box-assoc_interact_dom"/>
</dbReference>